<gene>
    <name evidence="2" type="ORF">E8E12_000663</name>
</gene>
<name>A0A9P4WFK2_9PLEO</name>
<dbReference type="AlphaFoldDB" id="A0A9P4WFK2"/>
<accession>A0A9P4WFK2</accession>
<evidence type="ECO:0000256" key="1">
    <source>
        <dbReference type="SAM" id="Phobius"/>
    </source>
</evidence>
<feature type="transmembrane region" description="Helical" evidence="1">
    <location>
        <begin position="108"/>
        <end position="130"/>
    </location>
</feature>
<feature type="transmembrane region" description="Helical" evidence="1">
    <location>
        <begin position="7"/>
        <end position="35"/>
    </location>
</feature>
<keyword evidence="3" id="KW-1185">Reference proteome</keyword>
<protein>
    <submittedName>
        <fullName evidence="2">Uncharacterized protein</fullName>
    </submittedName>
</protein>
<feature type="transmembrane region" description="Helical" evidence="1">
    <location>
        <begin position="75"/>
        <end position="96"/>
    </location>
</feature>
<feature type="transmembrane region" description="Helical" evidence="1">
    <location>
        <begin position="199"/>
        <end position="220"/>
    </location>
</feature>
<organism evidence="2 3">
    <name type="scientific">Didymella heteroderae</name>
    <dbReference type="NCBI Taxonomy" id="1769908"/>
    <lineage>
        <taxon>Eukaryota</taxon>
        <taxon>Fungi</taxon>
        <taxon>Dikarya</taxon>
        <taxon>Ascomycota</taxon>
        <taxon>Pezizomycotina</taxon>
        <taxon>Dothideomycetes</taxon>
        <taxon>Pleosporomycetidae</taxon>
        <taxon>Pleosporales</taxon>
        <taxon>Pleosporineae</taxon>
        <taxon>Didymellaceae</taxon>
        <taxon>Didymella</taxon>
    </lineage>
</organism>
<evidence type="ECO:0000313" key="3">
    <source>
        <dbReference type="Proteomes" id="UP000758155"/>
    </source>
</evidence>
<dbReference type="Proteomes" id="UP000758155">
    <property type="component" value="Unassembled WGS sequence"/>
</dbReference>
<keyword evidence="1" id="KW-1133">Transmembrane helix</keyword>
<sequence>MGLTWSHLLVILNVSIAFFSLALVAIAPAVIYLTAHGSHRMNQMWGEGIYQWYRGSAWDPSPFIRLTYVSTNEPVIYMAAAISILAGLAGIFGIFFKQKSSKPLLRKSTLVLQAIPGTVAFLLTSISFIYTQVVYDTNNNGKCDWRRGYYADTVFKCTREQAACNIVGYFILDKDVSDVQPIFDAKREICGETQTGRHLVAPLFVASVFMCALAVAKVFAEKRENRFTETADERIDRLARQEE</sequence>
<dbReference type="OrthoDB" id="3736736at2759"/>
<reference evidence="2" key="1">
    <citation type="submission" date="2019-04" db="EMBL/GenBank/DDBJ databases">
        <title>Sequencing of skin fungus with MAO and IRED activity.</title>
        <authorList>
            <person name="Marsaioli A.J."/>
            <person name="Bonatto J.M.C."/>
            <person name="Reis Junior O."/>
        </authorList>
    </citation>
    <scope>NUCLEOTIDE SEQUENCE</scope>
    <source>
        <strain evidence="2">28M1</strain>
    </source>
</reference>
<keyword evidence="1" id="KW-0812">Transmembrane</keyword>
<keyword evidence="1" id="KW-0472">Membrane</keyword>
<proteinExistence type="predicted"/>
<dbReference type="EMBL" id="SWKV01000252">
    <property type="protein sequence ID" value="KAF3029586.1"/>
    <property type="molecule type" value="Genomic_DNA"/>
</dbReference>
<comment type="caution">
    <text evidence="2">The sequence shown here is derived from an EMBL/GenBank/DDBJ whole genome shotgun (WGS) entry which is preliminary data.</text>
</comment>
<evidence type="ECO:0000313" key="2">
    <source>
        <dbReference type="EMBL" id="KAF3029586.1"/>
    </source>
</evidence>